<feature type="transmembrane region" description="Helical" evidence="1">
    <location>
        <begin position="72"/>
        <end position="93"/>
    </location>
</feature>
<name>A0ABM9ERR3_9BACI</name>
<evidence type="ECO:0008006" key="4">
    <source>
        <dbReference type="Google" id="ProtNLM"/>
    </source>
</evidence>
<feature type="transmembrane region" description="Helical" evidence="1">
    <location>
        <begin position="114"/>
        <end position="147"/>
    </location>
</feature>
<feature type="transmembrane region" description="Helical" evidence="1">
    <location>
        <begin position="21"/>
        <end position="42"/>
    </location>
</feature>
<dbReference type="PANTHER" id="PTHR37305">
    <property type="entry name" value="INTEGRAL MEMBRANE PROTEIN-RELATED"/>
    <property type="match status" value="1"/>
</dbReference>
<protein>
    <recommendedName>
        <fullName evidence="4">Bacitracin ABC transporter permease</fullName>
    </recommendedName>
</protein>
<evidence type="ECO:0000313" key="2">
    <source>
        <dbReference type="EMBL" id="CAH2715339.1"/>
    </source>
</evidence>
<keyword evidence="1" id="KW-0472">Membrane</keyword>
<dbReference type="RefSeq" id="WP_248735618.1">
    <property type="nucleotide sequence ID" value="NZ_CALBWS010000015.1"/>
</dbReference>
<proteinExistence type="predicted"/>
<keyword evidence="3" id="KW-1185">Reference proteome</keyword>
<sequence>MNFLYSTLLAESLKIRKSKMIWITTAAFSIAPLIGGFFMFVLKNPELAISSGLIGAKAQIIGEASWPAYLSLLAQMIAVGGILIFGFVTSWVFGREYADRTIKDLLALPYPRAIIVIAKFITILITNLLLSFLVITIGIVLGLIIGLPQWSSAIVMHGLYVLIITTFLTIALSTPVAFFASYGRGYLAPLGFVVLMVVFSQIIAAAGYGDYFPWAIPALFSGVTGEVIALKGSSLSILIISSLIGFVGTVYWWLFADQT</sequence>
<keyword evidence="1" id="KW-0812">Transmembrane</keyword>
<feature type="transmembrane region" description="Helical" evidence="1">
    <location>
        <begin position="159"/>
        <end position="179"/>
    </location>
</feature>
<dbReference type="Proteomes" id="UP000838308">
    <property type="component" value="Unassembled WGS sequence"/>
</dbReference>
<dbReference type="PANTHER" id="PTHR37305:SF1">
    <property type="entry name" value="MEMBRANE PROTEIN"/>
    <property type="match status" value="1"/>
</dbReference>
<gene>
    <name evidence="2" type="ORF">BACCIP111895_02523</name>
</gene>
<dbReference type="Pfam" id="PF12730">
    <property type="entry name" value="ABC2_membrane_4"/>
    <property type="match status" value="1"/>
</dbReference>
<feature type="transmembrane region" description="Helical" evidence="1">
    <location>
        <begin position="186"/>
        <end position="205"/>
    </location>
</feature>
<evidence type="ECO:0000313" key="3">
    <source>
        <dbReference type="Proteomes" id="UP000838308"/>
    </source>
</evidence>
<reference evidence="2" key="1">
    <citation type="submission" date="2022-04" db="EMBL/GenBank/DDBJ databases">
        <authorList>
            <person name="Criscuolo A."/>
        </authorList>
    </citation>
    <scope>NUCLEOTIDE SEQUENCE</scope>
    <source>
        <strain evidence="2">CIP111895</strain>
    </source>
</reference>
<keyword evidence="1" id="KW-1133">Transmembrane helix</keyword>
<comment type="caution">
    <text evidence="2">The sequence shown here is derived from an EMBL/GenBank/DDBJ whole genome shotgun (WGS) entry which is preliminary data.</text>
</comment>
<organism evidence="2 3">
    <name type="scientific">Neobacillus rhizosphaerae</name>
    <dbReference type="NCBI Taxonomy" id="2880965"/>
    <lineage>
        <taxon>Bacteria</taxon>
        <taxon>Bacillati</taxon>
        <taxon>Bacillota</taxon>
        <taxon>Bacilli</taxon>
        <taxon>Bacillales</taxon>
        <taxon>Bacillaceae</taxon>
        <taxon>Neobacillus</taxon>
    </lineage>
</organism>
<evidence type="ECO:0000256" key="1">
    <source>
        <dbReference type="SAM" id="Phobius"/>
    </source>
</evidence>
<feature type="transmembrane region" description="Helical" evidence="1">
    <location>
        <begin position="237"/>
        <end position="255"/>
    </location>
</feature>
<accession>A0ABM9ERR3</accession>
<dbReference type="EMBL" id="CALBWS010000015">
    <property type="protein sequence ID" value="CAH2715339.1"/>
    <property type="molecule type" value="Genomic_DNA"/>
</dbReference>